<dbReference type="GO" id="GO:0016787">
    <property type="term" value="F:hydrolase activity"/>
    <property type="evidence" value="ECO:0007669"/>
    <property type="project" value="UniProtKB-KW"/>
</dbReference>
<dbReference type="PANTHER" id="PTHR33886">
    <property type="entry name" value="UNSATURATED RHAMNOGALACTURONAN HYDROLASE (EUROFUNG)"/>
    <property type="match status" value="1"/>
</dbReference>
<gene>
    <name evidence="3" type="ORF">S01H1_52124</name>
</gene>
<dbReference type="InterPro" id="IPR052043">
    <property type="entry name" value="PolySaccharide_Degr_Enz"/>
</dbReference>
<accession>X0WAE2</accession>
<dbReference type="Pfam" id="PF07470">
    <property type="entry name" value="Glyco_hydro_88"/>
    <property type="match status" value="1"/>
</dbReference>
<organism evidence="3">
    <name type="scientific">marine sediment metagenome</name>
    <dbReference type="NCBI Taxonomy" id="412755"/>
    <lineage>
        <taxon>unclassified sequences</taxon>
        <taxon>metagenomes</taxon>
        <taxon>ecological metagenomes</taxon>
    </lineage>
</organism>
<evidence type="ECO:0000256" key="1">
    <source>
        <dbReference type="ARBA" id="ARBA00022801"/>
    </source>
</evidence>
<proteinExistence type="predicted"/>
<dbReference type="InterPro" id="IPR012341">
    <property type="entry name" value="6hp_glycosidase-like_sf"/>
</dbReference>
<dbReference type="InterPro" id="IPR008928">
    <property type="entry name" value="6-hairpin_glycosidase_sf"/>
</dbReference>
<feature type="region of interest" description="Disordered" evidence="2">
    <location>
        <begin position="146"/>
        <end position="165"/>
    </location>
</feature>
<evidence type="ECO:0000256" key="2">
    <source>
        <dbReference type="SAM" id="MobiDB-lite"/>
    </source>
</evidence>
<dbReference type="AlphaFoldDB" id="X0WAE2"/>
<feature type="compositionally biased region" description="Basic and acidic residues" evidence="2">
    <location>
        <begin position="152"/>
        <end position="165"/>
    </location>
</feature>
<dbReference type="InterPro" id="IPR010905">
    <property type="entry name" value="Glyco_hydro_88"/>
</dbReference>
<name>X0WAE2_9ZZZZ</name>
<reference evidence="3" key="1">
    <citation type="journal article" date="2014" name="Front. Microbiol.">
        <title>High frequency of phylogenetically diverse reductive dehalogenase-homologous genes in deep subseafloor sedimentary metagenomes.</title>
        <authorList>
            <person name="Kawai M."/>
            <person name="Futagami T."/>
            <person name="Toyoda A."/>
            <person name="Takaki Y."/>
            <person name="Nishi S."/>
            <person name="Hori S."/>
            <person name="Arai W."/>
            <person name="Tsubouchi T."/>
            <person name="Morono Y."/>
            <person name="Uchiyama I."/>
            <person name="Ito T."/>
            <person name="Fujiyama A."/>
            <person name="Inagaki F."/>
            <person name="Takami H."/>
        </authorList>
    </citation>
    <scope>NUCLEOTIDE SEQUENCE</scope>
    <source>
        <strain evidence="3">Expedition CK06-06</strain>
    </source>
</reference>
<dbReference type="SUPFAM" id="SSF48208">
    <property type="entry name" value="Six-hairpin glycosidases"/>
    <property type="match status" value="1"/>
</dbReference>
<dbReference type="EMBL" id="BARS01033678">
    <property type="protein sequence ID" value="GAG27610.1"/>
    <property type="molecule type" value="Genomic_DNA"/>
</dbReference>
<dbReference type="GO" id="GO:0005975">
    <property type="term" value="P:carbohydrate metabolic process"/>
    <property type="evidence" value="ECO:0007669"/>
    <property type="project" value="InterPro"/>
</dbReference>
<dbReference type="PANTHER" id="PTHR33886:SF8">
    <property type="entry name" value="UNSATURATED RHAMNOGALACTURONAN HYDROLASE (EUROFUNG)"/>
    <property type="match status" value="1"/>
</dbReference>
<evidence type="ECO:0000313" key="3">
    <source>
        <dbReference type="EMBL" id="GAG27610.1"/>
    </source>
</evidence>
<sequence length="188" mass="20893">MAQFKGFAEKLRDPEVGLYHQGWGWHGPGASPGYWGRANGWAALAMTEVLDTIPADYRGYKELLDLYMDFSSDIVAHQGVGGMWHQLLNRPDSYEETSATAMFIYALARGVQRGWLDQQYLKAIQRGHTGLSRMISIVGNIDNISPGSSTKSSEEGYLDKHPRRNDDHGIGPVLLALYAMMSLQDTGK</sequence>
<evidence type="ECO:0008006" key="4">
    <source>
        <dbReference type="Google" id="ProtNLM"/>
    </source>
</evidence>
<keyword evidence="1" id="KW-0378">Hydrolase</keyword>
<comment type="caution">
    <text evidence="3">The sequence shown here is derived from an EMBL/GenBank/DDBJ whole genome shotgun (WGS) entry which is preliminary data.</text>
</comment>
<protein>
    <recommendedName>
        <fullName evidence="4">Glycosyl hydrolase family 88</fullName>
    </recommendedName>
</protein>
<dbReference type="Gene3D" id="1.50.10.10">
    <property type="match status" value="1"/>
</dbReference>